<dbReference type="Proteomes" id="UP000680815">
    <property type="component" value="Unassembled WGS sequence"/>
</dbReference>
<keyword evidence="4" id="KW-1185">Reference proteome</keyword>
<dbReference type="SUPFAM" id="SSF53850">
    <property type="entry name" value="Periplasmic binding protein-like II"/>
    <property type="match status" value="1"/>
</dbReference>
<proteinExistence type="inferred from homology"/>
<name>A0ABS4ARB4_9PROT</name>
<feature type="signal peptide" evidence="2">
    <location>
        <begin position="1"/>
        <end position="23"/>
    </location>
</feature>
<dbReference type="Gene3D" id="3.40.190.150">
    <property type="entry name" value="Bordetella uptake gene, domain 1"/>
    <property type="match status" value="1"/>
</dbReference>
<dbReference type="Gene3D" id="3.40.190.10">
    <property type="entry name" value="Periplasmic binding protein-like II"/>
    <property type="match status" value="1"/>
</dbReference>
<dbReference type="PIRSF" id="PIRSF017082">
    <property type="entry name" value="YflP"/>
    <property type="match status" value="1"/>
</dbReference>
<evidence type="ECO:0000313" key="4">
    <source>
        <dbReference type="Proteomes" id="UP000680815"/>
    </source>
</evidence>
<protein>
    <submittedName>
        <fullName evidence="3">Tripartite tricarboxylate transporter substrate binding protein</fullName>
    </submittedName>
</protein>
<evidence type="ECO:0000313" key="3">
    <source>
        <dbReference type="EMBL" id="MBP0463784.1"/>
    </source>
</evidence>
<evidence type="ECO:0000256" key="2">
    <source>
        <dbReference type="SAM" id="SignalP"/>
    </source>
</evidence>
<dbReference type="CDD" id="cd07012">
    <property type="entry name" value="PBP2_Bug_TTT"/>
    <property type="match status" value="1"/>
</dbReference>
<sequence>MPRRPALAALAAILLAFASPARAQAPVTIVTAFGAGSAADIVARLLAAEFQPILGVPVVVTNVTGAAGTIATNHVVRGRADGQTVLFSPIGPIAIQPNFMRNAGYTAADLTPICVVNRAPLIMMTPQNSGLRTIADVVARARQGNFAYGTTGVGTTPHLSMVMFARAAGVQMEHITYRGPADVMIAFARGDVLVMNDHPSSIRANNLHAIATLAAERFPDFPETPTFREQGFDLSMHIWHGLFAPRGTPEAAIQRFEAACAQAVRSEAMRVGHERIQTPIVHLGARDFAAVVAQDIDRMKTIIDENRLRQAE</sequence>
<gene>
    <name evidence="3" type="ORF">J5Y09_07670</name>
</gene>
<dbReference type="RefSeq" id="WP_209351160.1">
    <property type="nucleotide sequence ID" value="NZ_JAGIYZ010000005.1"/>
</dbReference>
<comment type="caution">
    <text evidence="3">The sequence shown here is derived from an EMBL/GenBank/DDBJ whole genome shotgun (WGS) entry which is preliminary data.</text>
</comment>
<dbReference type="PANTHER" id="PTHR42928:SF5">
    <property type="entry name" value="BLR1237 PROTEIN"/>
    <property type="match status" value="1"/>
</dbReference>
<feature type="chain" id="PRO_5046782794" evidence="2">
    <location>
        <begin position="24"/>
        <end position="312"/>
    </location>
</feature>
<dbReference type="PANTHER" id="PTHR42928">
    <property type="entry name" value="TRICARBOXYLATE-BINDING PROTEIN"/>
    <property type="match status" value="1"/>
</dbReference>
<dbReference type="Pfam" id="PF03401">
    <property type="entry name" value="TctC"/>
    <property type="match status" value="1"/>
</dbReference>
<dbReference type="InterPro" id="IPR042100">
    <property type="entry name" value="Bug_dom1"/>
</dbReference>
<dbReference type="InterPro" id="IPR005064">
    <property type="entry name" value="BUG"/>
</dbReference>
<organism evidence="3 4">
    <name type="scientific">Roseomonas nitratireducens</name>
    <dbReference type="NCBI Taxonomy" id="2820810"/>
    <lineage>
        <taxon>Bacteria</taxon>
        <taxon>Pseudomonadati</taxon>
        <taxon>Pseudomonadota</taxon>
        <taxon>Alphaproteobacteria</taxon>
        <taxon>Acetobacterales</taxon>
        <taxon>Roseomonadaceae</taxon>
        <taxon>Roseomonas</taxon>
    </lineage>
</organism>
<accession>A0ABS4ARB4</accession>
<comment type="similarity">
    <text evidence="1">Belongs to the UPF0065 (bug) family.</text>
</comment>
<reference evidence="3 4" key="1">
    <citation type="submission" date="2021-03" db="EMBL/GenBank/DDBJ databases">
        <authorList>
            <person name="So Y."/>
        </authorList>
    </citation>
    <scope>NUCLEOTIDE SEQUENCE [LARGE SCALE GENOMIC DNA]</scope>
    <source>
        <strain evidence="3 4">PWR1</strain>
    </source>
</reference>
<keyword evidence="2" id="KW-0732">Signal</keyword>
<dbReference type="EMBL" id="JAGIYZ010000005">
    <property type="protein sequence ID" value="MBP0463784.1"/>
    <property type="molecule type" value="Genomic_DNA"/>
</dbReference>
<evidence type="ECO:0000256" key="1">
    <source>
        <dbReference type="ARBA" id="ARBA00006987"/>
    </source>
</evidence>